<dbReference type="PATRIC" id="fig|1031711.3.peg.1790"/>
<dbReference type="EMBL" id="CP002819">
    <property type="protein sequence ID" value="AEG69142.1"/>
    <property type="molecule type" value="Genomic_DNA"/>
</dbReference>
<dbReference type="HOGENOM" id="CLU_2702179_0_0_4"/>
<dbReference type="KEGG" id="rsn:RSPO_c01842"/>
<reference evidence="1 2" key="1">
    <citation type="journal article" date="2011" name="J. Bacteriol.">
        <title>Complete genome sequence of the plant pathogen Ralstonia solanacearum strain Po82.</title>
        <authorList>
            <person name="Xu J."/>
            <person name="Zheng H.J."/>
            <person name="Liu L."/>
            <person name="Pan Z.C."/>
            <person name="Prior P."/>
            <person name="Tang B."/>
            <person name="Xu J.S."/>
            <person name="Zhang H."/>
            <person name="Tian Q."/>
            <person name="Zhang L.Q."/>
            <person name="Feng J."/>
        </authorList>
    </citation>
    <scope>NUCLEOTIDE SEQUENCE [LARGE SCALE GENOMIC DNA]</scope>
    <source>
        <strain evidence="1 2">Po82</strain>
    </source>
</reference>
<name>F6G112_RALS8</name>
<evidence type="ECO:0000313" key="1">
    <source>
        <dbReference type="EMBL" id="AEG69142.1"/>
    </source>
</evidence>
<dbReference type="AlphaFoldDB" id="F6G112"/>
<evidence type="ECO:0000313" key="2">
    <source>
        <dbReference type="Proteomes" id="UP000007953"/>
    </source>
</evidence>
<gene>
    <name evidence="1" type="ordered locus">RSPO_c01842</name>
</gene>
<protein>
    <submittedName>
        <fullName evidence="1">Uncharacterized protein</fullName>
    </submittedName>
</protein>
<sequence length="73" mass="7492">MLNFSGTANARKAAAAPNASQTAAALVLLRDATLVGVYLDGDAVTTTFRRTARQVVGLIGMGGIVVFDGNCSY</sequence>
<accession>F6G112</accession>
<proteinExistence type="predicted"/>
<dbReference type="Proteomes" id="UP000007953">
    <property type="component" value="Chromosome"/>
</dbReference>
<organism evidence="1 2">
    <name type="scientific">Ralstonia solanacearum (strain Po82)</name>
    <dbReference type="NCBI Taxonomy" id="1031711"/>
    <lineage>
        <taxon>Bacteria</taxon>
        <taxon>Pseudomonadati</taxon>
        <taxon>Pseudomonadota</taxon>
        <taxon>Betaproteobacteria</taxon>
        <taxon>Burkholderiales</taxon>
        <taxon>Burkholderiaceae</taxon>
        <taxon>Ralstonia</taxon>
        <taxon>Ralstonia solanacearum species complex</taxon>
    </lineage>
</organism>